<feature type="compositionally biased region" description="Low complexity" evidence="1">
    <location>
        <begin position="287"/>
        <end position="301"/>
    </location>
</feature>
<feature type="region of interest" description="Disordered" evidence="1">
    <location>
        <begin position="274"/>
        <end position="302"/>
    </location>
</feature>
<dbReference type="Proteomes" id="UP001058461">
    <property type="component" value="Chromosome"/>
</dbReference>
<evidence type="ECO:0000313" key="3">
    <source>
        <dbReference type="Proteomes" id="UP001058461"/>
    </source>
</evidence>
<protein>
    <recommendedName>
        <fullName evidence="4">Lipoprotein</fullName>
    </recommendedName>
</protein>
<sequence length="425" mass="48000">MKIFSSHRAYLVLMCIASVLLLSGCGTIHKLLVEEYDENLSQQNANAFLDLIEAKLSGDVQRDNDLDIKTMKSIKLDKGWGHACVHPYVQYANLGLDFSNESNSVLAAIDQRYGLHHSDGGYIRYWYARFDRHGVYKHRQNMLVGDGTQVLSIHTTIKVPAASQCEWGAEYERSFSLENYDGVPVNLASMKLPPSPQKRAAFIAAAERIDASGDYKEWFEKSKAEARRASELQSARIAQENRERQTRDAAHFVELTQRLNKYVRSAGDNMNYVRQQNEINQRKEPLSSSSYSPDRSSPDRSVNFSSAYLDRAKRKEVIKTANKVNVTSSYERAMEKRSASKEKDKKGLRYTEVSIEAKGTTGMYFEYDQALDLSETNAYNAASGSCASQDGRLKEGSGTMAKKSCDQNKNDEYKCNVTMLFTCMK</sequence>
<reference evidence="2" key="1">
    <citation type="submission" date="2021-04" db="EMBL/GenBank/DDBJ databases">
        <title>Oceanospirillales bacteria with DddD are important DMSP degraders in coastal seawater.</title>
        <authorList>
            <person name="Liu J."/>
        </authorList>
    </citation>
    <scope>NUCLEOTIDE SEQUENCE</scope>
    <source>
        <strain evidence="2">D13-1</strain>
    </source>
</reference>
<evidence type="ECO:0000256" key="1">
    <source>
        <dbReference type="SAM" id="MobiDB-lite"/>
    </source>
</evidence>
<evidence type="ECO:0000313" key="2">
    <source>
        <dbReference type="EMBL" id="UTW12540.1"/>
    </source>
</evidence>
<evidence type="ECO:0008006" key="4">
    <source>
        <dbReference type="Google" id="ProtNLM"/>
    </source>
</evidence>
<accession>A0ABY5HJI6</accession>
<keyword evidence="3" id="KW-1185">Reference proteome</keyword>
<dbReference type="EMBL" id="CP073347">
    <property type="protein sequence ID" value="UTW12540.1"/>
    <property type="molecule type" value="Genomic_DNA"/>
</dbReference>
<dbReference type="RefSeq" id="WP_255854631.1">
    <property type="nucleotide sequence ID" value="NZ_CP073347.1"/>
</dbReference>
<gene>
    <name evidence="2" type="ORF">KDW95_02310</name>
</gene>
<name>A0ABY5HJI6_9GAMM</name>
<dbReference type="PROSITE" id="PS51257">
    <property type="entry name" value="PROKAR_LIPOPROTEIN"/>
    <property type="match status" value="1"/>
</dbReference>
<proteinExistence type="predicted"/>
<organism evidence="2 3">
    <name type="scientific">Marinobacterium rhizophilum</name>
    <dbReference type="NCBI Taxonomy" id="420402"/>
    <lineage>
        <taxon>Bacteria</taxon>
        <taxon>Pseudomonadati</taxon>
        <taxon>Pseudomonadota</taxon>
        <taxon>Gammaproteobacteria</taxon>
        <taxon>Oceanospirillales</taxon>
        <taxon>Oceanospirillaceae</taxon>
        <taxon>Marinobacterium</taxon>
    </lineage>
</organism>